<evidence type="ECO:0000256" key="1">
    <source>
        <dbReference type="SAM" id="MobiDB-lite"/>
    </source>
</evidence>
<name>A0A6G1IS10_9PLEO</name>
<reference evidence="2" key="1">
    <citation type="journal article" date="2020" name="Stud. Mycol.">
        <title>101 Dothideomycetes genomes: a test case for predicting lifestyles and emergence of pathogens.</title>
        <authorList>
            <person name="Haridas S."/>
            <person name="Albert R."/>
            <person name="Binder M."/>
            <person name="Bloem J."/>
            <person name="Labutti K."/>
            <person name="Salamov A."/>
            <person name="Andreopoulos B."/>
            <person name="Baker S."/>
            <person name="Barry K."/>
            <person name="Bills G."/>
            <person name="Bluhm B."/>
            <person name="Cannon C."/>
            <person name="Castanera R."/>
            <person name="Culley D."/>
            <person name="Daum C."/>
            <person name="Ezra D."/>
            <person name="Gonzalez J."/>
            <person name="Henrissat B."/>
            <person name="Kuo A."/>
            <person name="Liang C."/>
            <person name="Lipzen A."/>
            <person name="Lutzoni F."/>
            <person name="Magnuson J."/>
            <person name="Mondo S."/>
            <person name="Nolan M."/>
            <person name="Ohm R."/>
            <person name="Pangilinan J."/>
            <person name="Park H.-J."/>
            <person name="Ramirez L."/>
            <person name="Alfaro M."/>
            <person name="Sun H."/>
            <person name="Tritt A."/>
            <person name="Yoshinaga Y."/>
            <person name="Zwiers L.-H."/>
            <person name="Turgeon B."/>
            <person name="Goodwin S."/>
            <person name="Spatafora J."/>
            <person name="Crous P."/>
            <person name="Grigoriev I."/>
        </authorList>
    </citation>
    <scope>NUCLEOTIDE SEQUENCE</scope>
    <source>
        <strain evidence="2">CBS 122367</strain>
    </source>
</reference>
<sequence>MRFSPPSAPVRRTPRLLYCTTNHAFSSPSKSDTTKALIPSDAFPTIHSQPQSLSHHIFPLRKTPASPPNVDP</sequence>
<dbReference type="AlphaFoldDB" id="A0A6G1IS10"/>
<feature type="region of interest" description="Disordered" evidence="1">
    <location>
        <begin position="42"/>
        <end position="72"/>
    </location>
</feature>
<keyword evidence="3" id="KW-1185">Reference proteome</keyword>
<protein>
    <submittedName>
        <fullName evidence="2">Uncharacterized protein</fullName>
    </submittedName>
</protein>
<organism evidence="2 3">
    <name type="scientific">Lentithecium fluviatile CBS 122367</name>
    <dbReference type="NCBI Taxonomy" id="1168545"/>
    <lineage>
        <taxon>Eukaryota</taxon>
        <taxon>Fungi</taxon>
        <taxon>Dikarya</taxon>
        <taxon>Ascomycota</taxon>
        <taxon>Pezizomycotina</taxon>
        <taxon>Dothideomycetes</taxon>
        <taxon>Pleosporomycetidae</taxon>
        <taxon>Pleosporales</taxon>
        <taxon>Massarineae</taxon>
        <taxon>Lentitheciaceae</taxon>
        <taxon>Lentithecium</taxon>
    </lineage>
</organism>
<dbReference type="EMBL" id="MU005593">
    <property type="protein sequence ID" value="KAF2681034.1"/>
    <property type="molecule type" value="Genomic_DNA"/>
</dbReference>
<proteinExistence type="predicted"/>
<evidence type="ECO:0000313" key="3">
    <source>
        <dbReference type="Proteomes" id="UP000799291"/>
    </source>
</evidence>
<dbReference type="Proteomes" id="UP000799291">
    <property type="component" value="Unassembled WGS sequence"/>
</dbReference>
<accession>A0A6G1IS10</accession>
<gene>
    <name evidence="2" type="ORF">K458DRAFT_420947</name>
</gene>
<evidence type="ECO:0000313" key="2">
    <source>
        <dbReference type="EMBL" id="KAF2681034.1"/>
    </source>
</evidence>